<dbReference type="InterPro" id="IPR013545">
    <property type="entry name" value="T2SS_protein-GspG_C"/>
</dbReference>
<dbReference type="InterPro" id="IPR012902">
    <property type="entry name" value="N_methyl_site"/>
</dbReference>
<dbReference type="Gene3D" id="3.30.700.10">
    <property type="entry name" value="Glycoprotein, Type 4 Pilin"/>
    <property type="match status" value="1"/>
</dbReference>
<keyword evidence="9 10" id="KW-0472">Membrane</keyword>
<dbReference type="InterPro" id="IPR010054">
    <property type="entry name" value="Type2_sec_GspG"/>
</dbReference>
<proteinExistence type="inferred from homology"/>
<name>A0A1Y5I2Q9_OLEAN</name>
<comment type="similarity">
    <text evidence="2">Belongs to the GSP G family.</text>
</comment>
<dbReference type="GO" id="GO:0015628">
    <property type="term" value="P:protein secretion by the type II secretion system"/>
    <property type="evidence" value="ECO:0007669"/>
    <property type="project" value="InterPro"/>
</dbReference>
<evidence type="ECO:0000259" key="11">
    <source>
        <dbReference type="Pfam" id="PF08334"/>
    </source>
</evidence>
<dbReference type="Pfam" id="PF07963">
    <property type="entry name" value="N_methyl"/>
    <property type="match status" value="1"/>
</dbReference>
<keyword evidence="7 10" id="KW-0812">Transmembrane</keyword>
<evidence type="ECO:0000256" key="8">
    <source>
        <dbReference type="ARBA" id="ARBA00022989"/>
    </source>
</evidence>
<dbReference type="GO" id="GO:0005886">
    <property type="term" value="C:plasma membrane"/>
    <property type="evidence" value="ECO:0007669"/>
    <property type="project" value="UniProtKB-SubCell"/>
</dbReference>
<evidence type="ECO:0000256" key="6">
    <source>
        <dbReference type="ARBA" id="ARBA00022519"/>
    </source>
</evidence>
<evidence type="ECO:0000256" key="5">
    <source>
        <dbReference type="ARBA" id="ARBA00022481"/>
    </source>
</evidence>
<dbReference type="EMBL" id="MABE01000069">
    <property type="protein sequence ID" value="OUS41405.1"/>
    <property type="molecule type" value="Genomic_DNA"/>
</dbReference>
<evidence type="ECO:0000256" key="1">
    <source>
        <dbReference type="ARBA" id="ARBA00004377"/>
    </source>
</evidence>
<dbReference type="PRINTS" id="PR00813">
    <property type="entry name" value="BCTERIALGSPG"/>
</dbReference>
<dbReference type="Pfam" id="PF08334">
    <property type="entry name" value="T2SSG"/>
    <property type="match status" value="1"/>
</dbReference>
<keyword evidence="8 10" id="KW-1133">Transmembrane helix</keyword>
<gene>
    <name evidence="12" type="ORF">A9R00_01120</name>
</gene>
<evidence type="ECO:0000256" key="4">
    <source>
        <dbReference type="ARBA" id="ARBA00022475"/>
    </source>
</evidence>
<keyword evidence="5" id="KW-0488">Methylation</keyword>
<dbReference type="NCBIfam" id="TIGR02532">
    <property type="entry name" value="IV_pilin_GFxxxE"/>
    <property type="match status" value="1"/>
</dbReference>
<evidence type="ECO:0000313" key="12">
    <source>
        <dbReference type="EMBL" id="OUS41405.1"/>
    </source>
</evidence>
<dbReference type="InterPro" id="IPR045584">
    <property type="entry name" value="Pilin-like"/>
</dbReference>
<dbReference type="InterPro" id="IPR000983">
    <property type="entry name" value="Bac_GSPG_pilin"/>
</dbReference>
<evidence type="ECO:0000256" key="7">
    <source>
        <dbReference type="ARBA" id="ARBA00022692"/>
    </source>
</evidence>
<organism evidence="12 13">
    <name type="scientific">Oleispira antarctica</name>
    <dbReference type="NCBI Taxonomy" id="188908"/>
    <lineage>
        <taxon>Bacteria</taxon>
        <taxon>Pseudomonadati</taxon>
        <taxon>Pseudomonadota</taxon>
        <taxon>Gammaproteobacteria</taxon>
        <taxon>Oceanospirillales</taxon>
        <taxon>Oceanospirillaceae</taxon>
        <taxon>Oleispira</taxon>
    </lineage>
</organism>
<reference evidence="13" key="1">
    <citation type="journal article" date="2017" name="Proc. Natl. Acad. Sci. U.S.A.">
        <title>Simulation of Deepwater Horizon oil plume reveals substrate specialization within a complex community of hydrocarbon degraders.</title>
        <authorList>
            <person name="Hu P."/>
            <person name="Dubinsky E.A."/>
            <person name="Probst A.J."/>
            <person name="Wang J."/>
            <person name="Sieber C.M.K."/>
            <person name="Tom L.M."/>
            <person name="Gardinali P."/>
            <person name="Banfield J.F."/>
            <person name="Atlas R.M."/>
            <person name="Andersen G.L."/>
        </authorList>
    </citation>
    <scope>NUCLEOTIDE SEQUENCE [LARGE SCALE GENOMIC DNA]</scope>
</reference>
<dbReference type="NCBIfam" id="TIGR01710">
    <property type="entry name" value="typeII_sec_gspG"/>
    <property type="match status" value="1"/>
</dbReference>
<dbReference type="PROSITE" id="PS00409">
    <property type="entry name" value="PROKAR_NTER_METHYL"/>
    <property type="match status" value="1"/>
</dbReference>
<evidence type="ECO:0000256" key="10">
    <source>
        <dbReference type="SAM" id="Phobius"/>
    </source>
</evidence>
<feature type="transmembrane region" description="Helical" evidence="10">
    <location>
        <begin position="20"/>
        <end position="39"/>
    </location>
</feature>
<dbReference type="SUPFAM" id="SSF54523">
    <property type="entry name" value="Pili subunits"/>
    <property type="match status" value="1"/>
</dbReference>
<dbReference type="Proteomes" id="UP000227088">
    <property type="component" value="Unassembled WGS sequence"/>
</dbReference>
<accession>A0A1Y5I2Q9</accession>
<evidence type="ECO:0000256" key="2">
    <source>
        <dbReference type="ARBA" id="ARBA00009984"/>
    </source>
</evidence>
<protein>
    <recommendedName>
        <fullName evidence="3">Type II secretion system core protein G</fullName>
    </recommendedName>
</protein>
<sequence length="147" mass="15755">MLQMKQTTLAKQAGFTLIEVMVVLAIIGGMLALVAGNVIGNAGEARIKTTTSQIKLIENSLDLYKLDNYTYPTTEQGLEALIAKPSGSPEPKNWKSGGYLKGGKLPVDAWGNEFVYFYESGSYEILSLGADGQEGGEEELGDISSND</sequence>
<evidence type="ECO:0000256" key="9">
    <source>
        <dbReference type="ARBA" id="ARBA00023136"/>
    </source>
</evidence>
<comment type="caution">
    <text evidence="12">The sequence shown here is derived from an EMBL/GenBank/DDBJ whole genome shotgun (WGS) entry which is preliminary data.</text>
</comment>
<feature type="domain" description="Type II secretion system protein GspG C-terminal" evidence="11">
    <location>
        <begin position="37"/>
        <end position="145"/>
    </location>
</feature>
<evidence type="ECO:0000256" key="3">
    <source>
        <dbReference type="ARBA" id="ARBA00020042"/>
    </source>
</evidence>
<comment type="subcellular location">
    <subcellularLocation>
        <location evidence="1">Cell inner membrane</location>
        <topology evidence="1">Single-pass membrane protein</topology>
    </subcellularLocation>
</comment>
<dbReference type="GO" id="GO:0015627">
    <property type="term" value="C:type II protein secretion system complex"/>
    <property type="evidence" value="ECO:0007669"/>
    <property type="project" value="InterPro"/>
</dbReference>
<keyword evidence="4" id="KW-1003">Cell membrane</keyword>
<keyword evidence="6" id="KW-0997">Cell inner membrane</keyword>
<evidence type="ECO:0000313" key="13">
    <source>
        <dbReference type="Proteomes" id="UP000227088"/>
    </source>
</evidence>
<dbReference type="AlphaFoldDB" id="A0A1Y5I2Q9"/>